<evidence type="ECO:0000256" key="5">
    <source>
        <dbReference type="ARBA" id="ARBA00022989"/>
    </source>
</evidence>
<sequence>MFRKPRLTPGWVFTYIFMGALVCFTMLPIVYMISTAFKPMDELFLFPPEFFVRRPTLRNFYDLLTALSSFTVPFSRYLFNSLFTTTATVLGTLIISSFGAYALSKFKLPGANTMFNIIIAALMFSPQVTQIPTYLLISKMGLVNTYWALILPKIAVAYNIFLMKQFIDQIPDSLIEAARIDGANEWEIFWKVVMPTCKPAWSTLIVFSFVSNWNDYFSPLVFTTSEQMKNLTLAIQTIGTSIARSGAMAAATFLMTMPTIIIFVIMQKKVMDTMIYSGIKS</sequence>
<evidence type="ECO:0000313" key="9">
    <source>
        <dbReference type="EMBL" id="SHE81692.1"/>
    </source>
</evidence>
<accession>A0A1M4WL53</accession>
<dbReference type="SUPFAM" id="SSF161098">
    <property type="entry name" value="MetI-like"/>
    <property type="match status" value="1"/>
</dbReference>
<evidence type="ECO:0000256" key="1">
    <source>
        <dbReference type="ARBA" id="ARBA00004651"/>
    </source>
</evidence>
<dbReference type="PANTHER" id="PTHR43744:SF1">
    <property type="entry name" value="BINDING-PROTEIN-DEPENDENT TRANSPORT SYSTEMS INNER MEMBRANE COMPONENT"/>
    <property type="match status" value="1"/>
</dbReference>
<evidence type="ECO:0000256" key="2">
    <source>
        <dbReference type="ARBA" id="ARBA00022448"/>
    </source>
</evidence>
<dbReference type="GO" id="GO:0055085">
    <property type="term" value="P:transmembrane transport"/>
    <property type="evidence" value="ECO:0007669"/>
    <property type="project" value="InterPro"/>
</dbReference>
<dbReference type="RefSeq" id="WP_073342006.1">
    <property type="nucleotide sequence ID" value="NZ_FQVH01000006.1"/>
</dbReference>
<dbReference type="GO" id="GO:0005886">
    <property type="term" value="C:plasma membrane"/>
    <property type="evidence" value="ECO:0007669"/>
    <property type="project" value="UniProtKB-SubCell"/>
</dbReference>
<evidence type="ECO:0000256" key="7">
    <source>
        <dbReference type="RuleBase" id="RU363032"/>
    </source>
</evidence>
<keyword evidence="10" id="KW-1185">Reference proteome</keyword>
<dbReference type="InterPro" id="IPR000515">
    <property type="entry name" value="MetI-like"/>
</dbReference>
<keyword evidence="2 7" id="KW-0813">Transport</keyword>
<feature type="transmembrane region" description="Helical" evidence="7">
    <location>
        <begin position="246"/>
        <end position="266"/>
    </location>
</feature>
<feature type="transmembrane region" description="Helical" evidence="7">
    <location>
        <begin position="77"/>
        <end position="103"/>
    </location>
</feature>
<keyword evidence="3" id="KW-1003">Cell membrane</keyword>
<dbReference type="InterPro" id="IPR035906">
    <property type="entry name" value="MetI-like_sf"/>
</dbReference>
<dbReference type="STRING" id="1121256.SAMN02746089_00834"/>
<gene>
    <name evidence="9" type="ORF">SAMN02746089_00834</name>
</gene>
<keyword evidence="5 7" id="KW-1133">Transmembrane helix</keyword>
<dbReference type="OrthoDB" id="9772609at2"/>
<keyword evidence="4 7" id="KW-0812">Transmembrane</keyword>
<dbReference type="CDD" id="cd06261">
    <property type="entry name" value="TM_PBP2"/>
    <property type="match status" value="1"/>
</dbReference>
<comment type="similarity">
    <text evidence="7">Belongs to the binding-protein-dependent transport system permease family.</text>
</comment>
<comment type="subcellular location">
    <subcellularLocation>
        <location evidence="1 7">Cell membrane</location>
        <topology evidence="1 7">Multi-pass membrane protein</topology>
    </subcellularLocation>
</comment>
<feature type="transmembrane region" description="Helical" evidence="7">
    <location>
        <begin position="143"/>
        <end position="161"/>
    </location>
</feature>
<feature type="domain" description="ABC transmembrane type-1" evidence="8">
    <location>
        <begin position="78"/>
        <end position="266"/>
    </location>
</feature>
<evidence type="ECO:0000313" key="10">
    <source>
        <dbReference type="Proteomes" id="UP000184088"/>
    </source>
</evidence>
<name>A0A1M4WL53_9THEO</name>
<feature type="transmembrane region" description="Helical" evidence="7">
    <location>
        <begin position="115"/>
        <end position="137"/>
    </location>
</feature>
<keyword evidence="6 7" id="KW-0472">Membrane</keyword>
<evidence type="ECO:0000259" key="8">
    <source>
        <dbReference type="PROSITE" id="PS50928"/>
    </source>
</evidence>
<feature type="transmembrane region" description="Helical" evidence="7">
    <location>
        <begin position="12"/>
        <end position="33"/>
    </location>
</feature>
<dbReference type="Gene3D" id="1.10.3720.10">
    <property type="entry name" value="MetI-like"/>
    <property type="match status" value="1"/>
</dbReference>
<dbReference type="PANTHER" id="PTHR43744">
    <property type="entry name" value="ABC TRANSPORTER PERMEASE PROTEIN MG189-RELATED-RELATED"/>
    <property type="match status" value="1"/>
</dbReference>
<dbReference type="EMBL" id="FQVH01000006">
    <property type="protein sequence ID" value="SHE81692.1"/>
    <property type="molecule type" value="Genomic_DNA"/>
</dbReference>
<proteinExistence type="inferred from homology"/>
<evidence type="ECO:0000256" key="3">
    <source>
        <dbReference type="ARBA" id="ARBA00022475"/>
    </source>
</evidence>
<evidence type="ECO:0000256" key="6">
    <source>
        <dbReference type="ARBA" id="ARBA00023136"/>
    </source>
</evidence>
<reference evidence="9 10" key="1">
    <citation type="submission" date="2016-11" db="EMBL/GenBank/DDBJ databases">
        <authorList>
            <person name="Jaros S."/>
            <person name="Januszkiewicz K."/>
            <person name="Wedrychowicz H."/>
        </authorList>
    </citation>
    <scope>NUCLEOTIDE SEQUENCE [LARGE SCALE GENOMIC DNA]</scope>
    <source>
        <strain evidence="9 10">DSM 17918</strain>
    </source>
</reference>
<protein>
    <submittedName>
        <fullName evidence="9">ABC-type glycerol-3-phosphate transport system, permease component</fullName>
    </submittedName>
</protein>
<dbReference type="Pfam" id="PF00528">
    <property type="entry name" value="BPD_transp_1"/>
    <property type="match status" value="1"/>
</dbReference>
<dbReference type="Proteomes" id="UP000184088">
    <property type="component" value="Unassembled WGS sequence"/>
</dbReference>
<organism evidence="9 10">
    <name type="scientific">Caldanaerobius fijiensis DSM 17918</name>
    <dbReference type="NCBI Taxonomy" id="1121256"/>
    <lineage>
        <taxon>Bacteria</taxon>
        <taxon>Bacillati</taxon>
        <taxon>Bacillota</taxon>
        <taxon>Clostridia</taxon>
        <taxon>Thermoanaerobacterales</taxon>
        <taxon>Thermoanaerobacteraceae</taxon>
        <taxon>Caldanaerobius</taxon>
    </lineage>
</organism>
<dbReference type="AlphaFoldDB" id="A0A1M4WL53"/>
<evidence type="ECO:0000256" key="4">
    <source>
        <dbReference type="ARBA" id="ARBA00022692"/>
    </source>
</evidence>
<dbReference type="PROSITE" id="PS50928">
    <property type="entry name" value="ABC_TM1"/>
    <property type="match status" value="1"/>
</dbReference>